<reference evidence="1 2" key="1">
    <citation type="journal article" date="2020" name="Appl. Environ. Microbiol.">
        <title>Genomic Characteristics of a Novel Species of Ammonia-Oxidizing Archaea from the Jiulong River Estuary.</title>
        <authorList>
            <person name="Zou D."/>
            <person name="Wan R."/>
            <person name="Han L."/>
            <person name="Xu M.N."/>
            <person name="Liu Y."/>
            <person name="Liu H."/>
            <person name="Kao S.J."/>
            <person name="Li M."/>
        </authorList>
    </citation>
    <scope>NUCLEOTIDE SEQUENCE [LARGE SCALE GENOMIC DNA]</scope>
    <source>
        <strain evidence="1">W1bin1</strain>
    </source>
</reference>
<dbReference type="Proteomes" id="UP000559653">
    <property type="component" value="Unassembled WGS sequence"/>
</dbReference>
<organism evidence="1 2">
    <name type="scientific">Candidatus Nitrosomaritimum aestuariumsis</name>
    <dbReference type="NCBI Taxonomy" id="3342354"/>
    <lineage>
        <taxon>Archaea</taxon>
        <taxon>Nitrososphaerota</taxon>
        <taxon>Nitrososphaeria</taxon>
        <taxon>Nitrosopumilales</taxon>
        <taxon>Nitrosopumilaceae</taxon>
        <taxon>Candidatus Nitrosomaritimum</taxon>
    </lineage>
</organism>
<accession>A0AC60VWB4</accession>
<gene>
    <name evidence="1" type="ORF">H2B03_00540</name>
</gene>
<protein>
    <submittedName>
        <fullName evidence="1">Uncharacterized protein</fullName>
    </submittedName>
</protein>
<comment type="caution">
    <text evidence="1">The sequence shown here is derived from an EMBL/GenBank/DDBJ whole genome shotgun (WGS) entry which is preliminary data.</text>
</comment>
<dbReference type="EMBL" id="JACEMZ010000001">
    <property type="protein sequence ID" value="MBA4451657.1"/>
    <property type="molecule type" value="Genomic_DNA"/>
</dbReference>
<sequence length="486" mass="53668">MNKLLVISILVIFVTGILIVSSISDQFVDANSRKKIHFTQTITSTEDPGQGHEGHQLAIILYPSEGTIYDGSLTFTSSEPVQIVVLHEITENDVKGQPTWTIDGDKIYGLSLIERGTKSDSFEFTGAALALHSPNSKFTTTVSVDGWIRGQPTEIVMQQIEYQKEEPSFSLSKTNVAATIPLHKGIFNSSSVFYIITDASDKETAEIITEKQDWKVELAPPIANAPETALQQIFVFRNGVTGGGIYGYQDEVFSSTPAQEDEYSALSSIVEVTWKKGQNKTVFESAEEILEAHEGGRIEFNETDIVINTPQIIWPEGKMEVRENSEITDETSYIGGQIVEINEEEMKVTFIAHRGWGPDGRTIYYIVTDATPSAPAEMMGVTHSPTSAELIANSAAVDLFQFKNGIKGSGPMGFQPGIASSAPGDENYSPIWRIYNVEWNDPENAKILETRFDIDSFSEEDLLTVSIARPMNSDHLVNCPFIDPFQ</sequence>
<name>A0AC60VWB4_9ARCH</name>
<proteinExistence type="predicted"/>
<evidence type="ECO:0000313" key="2">
    <source>
        <dbReference type="Proteomes" id="UP000559653"/>
    </source>
</evidence>
<evidence type="ECO:0000313" key="1">
    <source>
        <dbReference type="EMBL" id="MBA4451657.1"/>
    </source>
</evidence>